<evidence type="ECO:0000313" key="1">
    <source>
        <dbReference type="EMBL" id="MCI35325.1"/>
    </source>
</evidence>
<dbReference type="AlphaFoldDB" id="A0A392RI99"/>
<dbReference type="EMBL" id="LXQA010222318">
    <property type="protein sequence ID" value="MCI35325.1"/>
    <property type="molecule type" value="Genomic_DNA"/>
</dbReference>
<reference evidence="1 2" key="1">
    <citation type="journal article" date="2018" name="Front. Plant Sci.">
        <title>Red Clover (Trifolium pratense) and Zigzag Clover (T. medium) - A Picture of Genomic Similarities and Differences.</title>
        <authorList>
            <person name="Dluhosova J."/>
            <person name="Istvanek J."/>
            <person name="Nedelnik J."/>
            <person name="Repkova J."/>
        </authorList>
    </citation>
    <scope>NUCLEOTIDE SEQUENCE [LARGE SCALE GENOMIC DNA]</scope>
    <source>
        <strain evidence="2">cv. 10/8</strain>
        <tissue evidence="1">Leaf</tissue>
    </source>
</reference>
<sequence>MPLLPTPEASLLLSNMSPSSPLVRRTIRPLIVLRTVIRLTPLPFTVLILITWMTRSPNTDIPLTNHPRTPHVLHFLTLLHQHLEVSNSQ</sequence>
<comment type="caution">
    <text evidence="1">The sequence shown here is derived from an EMBL/GenBank/DDBJ whole genome shotgun (WGS) entry which is preliminary data.</text>
</comment>
<evidence type="ECO:0000313" key="2">
    <source>
        <dbReference type="Proteomes" id="UP000265520"/>
    </source>
</evidence>
<proteinExistence type="predicted"/>
<accession>A0A392RI99</accession>
<name>A0A392RI99_9FABA</name>
<keyword evidence="2" id="KW-1185">Reference proteome</keyword>
<protein>
    <submittedName>
        <fullName evidence="1">Uncharacterized protein</fullName>
    </submittedName>
</protein>
<organism evidence="1 2">
    <name type="scientific">Trifolium medium</name>
    <dbReference type="NCBI Taxonomy" id="97028"/>
    <lineage>
        <taxon>Eukaryota</taxon>
        <taxon>Viridiplantae</taxon>
        <taxon>Streptophyta</taxon>
        <taxon>Embryophyta</taxon>
        <taxon>Tracheophyta</taxon>
        <taxon>Spermatophyta</taxon>
        <taxon>Magnoliopsida</taxon>
        <taxon>eudicotyledons</taxon>
        <taxon>Gunneridae</taxon>
        <taxon>Pentapetalae</taxon>
        <taxon>rosids</taxon>
        <taxon>fabids</taxon>
        <taxon>Fabales</taxon>
        <taxon>Fabaceae</taxon>
        <taxon>Papilionoideae</taxon>
        <taxon>50 kb inversion clade</taxon>
        <taxon>NPAAA clade</taxon>
        <taxon>Hologalegina</taxon>
        <taxon>IRL clade</taxon>
        <taxon>Trifolieae</taxon>
        <taxon>Trifolium</taxon>
    </lineage>
</organism>
<feature type="non-terminal residue" evidence="1">
    <location>
        <position position="89"/>
    </location>
</feature>
<dbReference type="Proteomes" id="UP000265520">
    <property type="component" value="Unassembled WGS sequence"/>
</dbReference>